<comment type="similarity">
    <text evidence="2">Belongs to the transposase mutator family.</text>
</comment>
<reference evidence="7 8" key="1">
    <citation type="submission" date="2018-01" db="EMBL/GenBank/DDBJ databases">
        <title>Draft genome sequence of Sphaerisporangium sp. 7K107.</title>
        <authorList>
            <person name="Sahin N."/>
            <person name="Saygin H."/>
            <person name="Ay H."/>
        </authorList>
    </citation>
    <scope>NUCLEOTIDE SEQUENCE [LARGE SCALE GENOMIC DNA]</scope>
    <source>
        <strain evidence="7 8">7K107</strain>
    </source>
</reference>
<accession>A0A2W2FR54</accession>
<dbReference type="GO" id="GO:0003677">
    <property type="term" value="F:DNA binding"/>
    <property type="evidence" value="ECO:0007669"/>
    <property type="project" value="UniProtKB-KW"/>
</dbReference>
<evidence type="ECO:0000256" key="3">
    <source>
        <dbReference type="ARBA" id="ARBA00022578"/>
    </source>
</evidence>
<comment type="function">
    <text evidence="1">Required for the transposition of the insertion element.</text>
</comment>
<dbReference type="Pfam" id="PF00872">
    <property type="entry name" value="Transposase_mut"/>
    <property type="match status" value="1"/>
</dbReference>
<evidence type="ECO:0000256" key="1">
    <source>
        <dbReference type="ARBA" id="ARBA00002190"/>
    </source>
</evidence>
<evidence type="ECO:0008006" key="9">
    <source>
        <dbReference type="Google" id="ProtNLM"/>
    </source>
</evidence>
<evidence type="ECO:0000256" key="2">
    <source>
        <dbReference type="ARBA" id="ARBA00010961"/>
    </source>
</evidence>
<evidence type="ECO:0000256" key="5">
    <source>
        <dbReference type="ARBA" id="ARBA00023172"/>
    </source>
</evidence>
<dbReference type="AlphaFoldDB" id="A0A2W2FR54"/>
<gene>
    <name evidence="7" type="ORF">C1I98_29280</name>
</gene>
<protein>
    <recommendedName>
        <fullName evidence="9">IS256 family transposase</fullName>
    </recommendedName>
</protein>
<dbReference type="EMBL" id="POUA01000306">
    <property type="protein sequence ID" value="PZG32529.1"/>
    <property type="molecule type" value="Genomic_DNA"/>
</dbReference>
<dbReference type="InterPro" id="IPR001207">
    <property type="entry name" value="Transposase_mutator"/>
</dbReference>
<keyword evidence="8" id="KW-1185">Reference proteome</keyword>
<organism evidence="7 8">
    <name type="scientific">Spongiactinospora gelatinilytica</name>
    <dbReference type="NCBI Taxonomy" id="2666298"/>
    <lineage>
        <taxon>Bacteria</taxon>
        <taxon>Bacillati</taxon>
        <taxon>Actinomycetota</taxon>
        <taxon>Actinomycetes</taxon>
        <taxon>Streptosporangiales</taxon>
        <taxon>Streptosporangiaceae</taxon>
        <taxon>Spongiactinospora</taxon>
    </lineage>
</organism>
<keyword evidence="3" id="KW-0815">Transposition</keyword>
<name>A0A2W2FR54_9ACTN</name>
<feature type="compositionally biased region" description="Basic and acidic residues" evidence="6">
    <location>
        <begin position="66"/>
        <end position="77"/>
    </location>
</feature>
<dbReference type="Proteomes" id="UP000248544">
    <property type="component" value="Unassembled WGS sequence"/>
</dbReference>
<sequence>MAADSSAPSGEWLAQQLQTDSLDLLPSMVKTVAEALMSADADARCGAPYGARSTERVNSRNGYHTPSDRIEIPDGDQ</sequence>
<evidence type="ECO:0000256" key="6">
    <source>
        <dbReference type="SAM" id="MobiDB-lite"/>
    </source>
</evidence>
<keyword evidence="5" id="KW-0233">DNA recombination</keyword>
<evidence type="ECO:0000313" key="7">
    <source>
        <dbReference type="EMBL" id="PZG32529.1"/>
    </source>
</evidence>
<comment type="caution">
    <text evidence="7">The sequence shown here is derived from an EMBL/GenBank/DDBJ whole genome shotgun (WGS) entry which is preliminary data.</text>
</comment>
<dbReference type="GO" id="GO:0004803">
    <property type="term" value="F:transposase activity"/>
    <property type="evidence" value="ECO:0007669"/>
    <property type="project" value="InterPro"/>
</dbReference>
<feature type="region of interest" description="Disordered" evidence="6">
    <location>
        <begin position="48"/>
        <end position="77"/>
    </location>
</feature>
<evidence type="ECO:0000313" key="8">
    <source>
        <dbReference type="Proteomes" id="UP000248544"/>
    </source>
</evidence>
<keyword evidence="4" id="KW-0238">DNA-binding</keyword>
<dbReference type="GO" id="GO:0006313">
    <property type="term" value="P:DNA transposition"/>
    <property type="evidence" value="ECO:0007669"/>
    <property type="project" value="InterPro"/>
</dbReference>
<proteinExistence type="inferred from homology"/>
<evidence type="ECO:0000256" key="4">
    <source>
        <dbReference type="ARBA" id="ARBA00023125"/>
    </source>
</evidence>